<evidence type="ECO:0000313" key="8">
    <source>
        <dbReference type="EMBL" id="PWE58153.1"/>
    </source>
</evidence>
<dbReference type="PANTHER" id="PTHR34584:SF1">
    <property type="entry name" value="NA(+)_H(+) ANTIPORTER SUBUNIT E1"/>
    <property type="match status" value="1"/>
</dbReference>
<keyword evidence="4 7" id="KW-0812">Transmembrane</keyword>
<dbReference type="PIRSF" id="PIRSF019239">
    <property type="entry name" value="MrpE"/>
    <property type="match status" value="1"/>
</dbReference>
<organism evidence="8 9">
    <name type="scientific">Metarhizobium album</name>
    <dbReference type="NCBI Taxonomy" id="2182425"/>
    <lineage>
        <taxon>Bacteria</taxon>
        <taxon>Pseudomonadati</taxon>
        <taxon>Pseudomonadota</taxon>
        <taxon>Alphaproteobacteria</taxon>
        <taxon>Hyphomicrobiales</taxon>
        <taxon>Rhizobiaceae</taxon>
        <taxon>Metarhizobium</taxon>
    </lineage>
</organism>
<dbReference type="GO" id="GO:0008324">
    <property type="term" value="F:monoatomic cation transmembrane transporter activity"/>
    <property type="evidence" value="ECO:0007669"/>
    <property type="project" value="InterPro"/>
</dbReference>
<gene>
    <name evidence="8" type="ORF">DEM27_02920</name>
</gene>
<protein>
    <submittedName>
        <fullName evidence="8">Na+/H+ antiporter subunit E</fullName>
    </submittedName>
</protein>
<dbReference type="RefSeq" id="WP_109456670.1">
    <property type="nucleotide sequence ID" value="NZ_QFBC01000001.1"/>
</dbReference>
<sequence>MRRLAASLILAVVWAVVTGSAAPANLLLGLLLAILCLGVTRRHRGRGTIAVRPVALLLLGLVFLRELALSAWSVAIAVLRPRLDIRPAMVAFPLRLKRDFEIALLANCITLTPGTLSVDVSEDRRFLHVHALDCRDPQDLCRGIAETFERRIMEAFP</sequence>
<evidence type="ECO:0000256" key="2">
    <source>
        <dbReference type="ARBA" id="ARBA00006228"/>
    </source>
</evidence>
<evidence type="ECO:0000256" key="3">
    <source>
        <dbReference type="ARBA" id="ARBA00022475"/>
    </source>
</evidence>
<comment type="similarity">
    <text evidence="2">Belongs to the CPA3 antiporters (TC 2.A.63) subunit E family.</text>
</comment>
<dbReference type="GO" id="GO:0005886">
    <property type="term" value="C:plasma membrane"/>
    <property type="evidence" value="ECO:0007669"/>
    <property type="project" value="UniProtKB-SubCell"/>
</dbReference>
<evidence type="ECO:0000256" key="1">
    <source>
        <dbReference type="ARBA" id="ARBA00004651"/>
    </source>
</evidence>
<dbReference type="AlphaFoldDB" id="A0A2U2DXV7"/>
<evidence type="ECO:0000256" key="4">
    <source>
        <dbReference type="ARBA" id="ARBA00022692"/>
    </source>
</evidence>
<evidence type="ECO:0000313" key="9">
    <source>
        <dbReference type="Proteomes" id="UP000245252"/>
    </source>
</evidence>
<evidence type="ECO:0000256" key="7">
    <source>
        <dbReference type="SAM" id="Phobius"/>
    </source>
</evidence>
<keyword evidence="5 7" id="KW-1133">Transmembrane helix</keyword>
<dbReference type="EMBL" id="QFBC01000001">
    <property type="protein sequence ID" value="PWE58153.1"/>
    <property type="molecule type" value="Genomic_DNA"/>
</dbReference>
<comment type="caution">
    <text evidence="8">The sequence shown here is derived from an EMBL/GenBank/DDBJ whole genome shotgun (WGS) entry which is preliminary data.</text>
</comment>
<dbReference type="PANTHER" id="PTHR34584">
    <property type="entry name" value="NA(+)/H(+) ANTIPORTER SUBUNIT E1"/>
    <property type="match status" value="1"/>
</dbReference>
<accession>A0A2U2DXV7</accession>
<keyword evidence="3" id="KW-1003">Cell membrane</keyword>
<reference evidence="8 9" key="1">
    <citation type="submission" date="2018-05" db="EMBL/GenBank/DDBJ databases">
        <title>The draft genome of strain NS-104.</title>
        <authorList>
            <person name="Hang P."/>
            <person name="Jiang J."/>
        </authorList>
    </citation>
    <scope>NUCLEOTIDE SEQUENCE [LARGE SCALE GENOMIC DNA]</scope>
    <source>
        <strain evidence="8 9">NS-104</strain>
    </source>
</reference>
<dbReference type="Pfam" id="PF01899">
    <property type="entry name" value="MNHE"/>
    <property type="match status" value="1"/>
</dbReference>
<evidence type="ECO:0000256" key="5">
    <source>
        <dbReference type="ARBA" id="ARBA00022989"/>
    </source>
</evidence>
<keyword evidence="6 7" id="KW-0472">Membrane</keyword>
<evidence type="ECO:0000256" key="6">
    <source>
        <dbReference type="ARBA" id="ARBA00023136"/>
    </source>
</evidence>
<dbReference type="InterPro" id="IPR002758">
    <property type="entry name" value="Cation_antiport_E"/>
</dbReference>
<dbReference type="Proteomes" id="UP000245252">
    <property type="component" value="Unassembled WGS sequence"/>
</dbReference>
<proteinExistence type="inferred from homology"/>
<dbReference type="OrthoDB" id="9807187at2"/>
<name>A0A2U2DXV7_9HYPH</name>
<comment type="subcellular location">
    <subcellularLocation>
        <location evidence="1">Cell membrane</location>
        <topology evidence="1">Multi-pass membrane protein</topology>
    </subcellularLocation>
</comment>
<feature type="transmembrane region" description="Helical" evidence="7">
    <location>
        <begin position="54"/>
        <end position="79"/>
    </location>
</feature>
<dbReference type="NCBIfam" id="NF006519">
    <property type="entry name" value="PRK08965.1-3"/>
    <property type="match status" value="1"/>
</dbReference>
<keyword evidence="9" id="KW-1185">Reference proteome</keyword>